<keyword evidence="2" id="KW-1185">Reference proteome</keyword>
<gene>
    <name evidence="1" type="ORF">Lspi_0034</name>
</gene>
<dbReference type="EMBL" id="LNYX01000001">
    <property type="protein sequence ID" value="KTD66271.1"/>
    <property type="molecule type" value="Genomic_DNA"/>
</dbReference>
<name>A0A0W0ZB39_LEGSP</name>
<dbReference type="AlphaFoldDB" id="A0A0W0ZB39"/>
<accession>A0A0W0ZB39</accession>
<comment type="caution">
    <text evidence="1">The sequence shown here is derived from an EMBL/GenBank/DDBJ whole genome shotgun (WGS) entry which is preliminary data.</text>
</comment>
<dbReference type="PATRIC" id="fig|452.5.peg.39"/>
<sequence length="69" mass="7777">MATLILTKKNSFVYAQRINHSVFPATSVKPVKQEFIVIKPVNLDTLVSRLGQVKPDYKPVPAIKQNDLQ</sequence>
<evidence type="ECO:0000313" key="2">
    <source>
        <dbReference type="Proteomes" id="UP000054877"/>
    </source>
</evidence>
<evidence type="ECO:0000313" key="1">
    <source>
        <dbReference type="EMBL" id="KTD66271.1"/>
    </source>
</evidence>
<protein>
    <submittedName>
        <fullName evidence="1">Uncharacterized protein</fullName>
    </submittedName>
</protein>
<proteinExistence type="predicted"/>
<dbReference type="Proteomes" id="UP000054877">
    <property type="component" value="Unassembled WGS sequence"/>
</dbReference>
<reference evidence="1 2" key="1">
    <citation type="submission" date="2015-11" db="EMBL/GenBank/DDBJ databases">
        <title>Genomic analysis of 38 Legionella species identifies large and diverse effector repertoires.</title>
        <authorList>
            <person name="Burstein D."/>
            <person name="Amaro F."/>
            <person name="Zusman T."/>
            <person name="Lifshitz Z."/>
            <person name="Cohen O."/>
            <person name="Gilbert J.A."/>
            <person name="Pupko T."/>
            <person name="Shuman H.A."/>
            <person name="Segal G."/>
        </authorList>
    </citation>
    <scope>NUCLEOTIDE SEQUENCE [LARGE SCALE GENOMIC DNA]</scope>
    <source>
        <strain evidence="1 2">Mt.St.Helens-9</strain>
    </source>
</reference>
<organism evidence="1 2">
    <name type="scientific">Legionella spiritensis</name>
    <dbReference type="NCBI Taxonomy" id="452"/>
    <lineage>
        <taxon>Bacteria</taxon>
        <taxon>Pseudomonadati</taxon>
        <taxon>Pseudomonadota</taxon>
        <taxon>Gammaproteobacteria</taxon>
        <taxon>Legionellales</taxon>
        <taxon>Legionellaceae</taxon>
        <taxon>Legionella</taxon>
    </lineage>
</organism>